<feature type="transmembrane region" description="Helical" evidence="8">
    <location>
        <begin position="105"/>
        <end position="124"/>
    </location>
</feature>
<dbReference type="GO" id="GO:0046872">
    <property type="term" value="F:metal ion binding"/>
    <property type="evidence" value="ECO:0007669"/>
    <property type="project" value="UniProtKB-KW"/>
</dbReference>
<keyword evidence="7" id="KW-0460">Magnesium</keyword>
<evidence type="ECO:0000313" key="9">
    <source>
        <dbReference type="EMBL" id="ABC29215.1"/>
    </source>
</evidence>
<keyword evidence="10" id="KW-1185">Reference proteome</keyword>
<evidence type="ECO:0000256" key="4">
    <source>
        <dbReference type="ARBA" id="ARBA00022692"/>
    </source>
</evidence>
<dbReference type="GO" id="GO:0044038">
    <property type="term" value="P:cell wall macromolecule biosynthetic process"/>
    <property type="evidence" value="ECO:0007669"/>
    <property type="project" value="TreeGrafter"/>
</dbReference>
<dbReference type="GO" id="GO:0071555">
    <property type="term" value="P:cell wall organization"/>
    <property type="evidence" value="ECO:0007669"/>
    <property type="project" value="TreeGrafter"/>
</dbReference>
<dbReference type="GO" id="GO:0016780">
    <property type="term" value="F:phosphotransferase activity, for other substituted phosphate groups"/>
    <property type="evidence" value="ECO:0007669"/>
    <property type="project" value="InterPro"/>
</dbReference>
<name>Q2SJF9_HAHCH</name>
<feature type="transmembrane region" description="Helical" evidence="8">
    <location>
        <begin position="219"/>
        <end position="236"/>
    </location>
</feature>
<evidence type="ECO:0000256" key="5">
    <source>
        <dbReference type="ARBA" id="ARBA00022989"/>
    </source>
</evidence>
<sequence length="379" mass="42097">MQLDNSRLLDVCRLCDFSVASSWRRRKIALSQLYTQYGMSLGYFGSAYYLGLGFLYINWMGHEYALANKVLDVPSARSSHSAPTPRGGGVAIATCMLIALPFLEIKYSGILWSTLALLALVGYIDDHRGLGFKVRLLFQVACAYSLICFVSEFGDFRLFARDGFNIPSWASILLGVLGIVWVTNLYNFMDGIDGIAAAEAIFVALSLGGVYAYSGEREWAGFMLAVAVSSLGFLCWNWAPAKIFMGDIGSVSLGWLFGGAMLISERDTQIGIWVYLILMAAFIGDATITLLARLLNREKVWLPHRTHLYQLMSVKLGDHRKVNYLLIFVNVVWLLPMALSAFMMPDWAWGFAVVAYSPLLLTCAVTRGRLIENSKAEEC</sequence>
<dbReference type="STRING" id="349521.HCH_02404"/>
<dbReference type="HOGENOM" id="CLU_023982_3_0_6"/>
<evidence type="ECO:0000256" key="1">
    <source>
        <dbReference type="ARBA" id="ARBA00004651"/>
    </source>
</evidence>
<dbReference type="InterPro" id="IPR000715">
    <property type="entry name" value="Glycosyl_transferase_4"/>
</dbReference>
<keyword evidence="7" id="KW-0479">Metal-binding</keyword>
<dbReference type="AlphaFoldDB" id="Q2SJF9"/>
<keyword evidence="6 8" id="KW-0472">Membrane</keyword>
<protein>
    <submittedName>
        <fullName evidence="9">UDP-N-acetylmuramyl pentapeptide phosphotransferase/UDP-N-acetylglucosamine-1-phosphate transferase</fullName>
        <ecNumber evidence="9">2.7.8.13</ecNumber>
    </submittedName>
</protein>
<dbReference type="PANTHER" id="PTHR22926:SF3">
    <property type="entry name" value="UNDECAPRENYL-PHOSPHATE ALPHA-N-ACETYLGLUCOSAMINYL 1-PHOSPHATE TRANSFERASE"/>
    <property type="match status" value="1"/>
</dbReference>
<evidence type="ECO:0000256" key="8">
    <source>
        <dbReference type="SAM" id="Phobius"/>
    </source>
</evidence>
<organism evidence="9 10">
    <name type="scientific">Hahella chejuensis (strain KCTC 2396)</name>
    <dbReference type="NCBI Taxonomy" id="349521"/>
    <lineage>
        <taxon>Bacteria</taxon>
        <taxon>Pseudomonadati</taxon>
        <taxon>Pseudomonadota</taxon>
        <taxon>Gammaproteobacteria</taxon>
        <taxon>Oceanospirillales</taxon>
        <taxon>Hahellaceae</taxon>
        <taxon>Hahella</taxon>
    </lineage>
</organism>
<feature type="transmembrane region" description="Helical" evidence="8">
    <location>
        <begin position="322"/>
        <end position="341"/>
    </location>
</feature>
<dbReference type="EC" id="2.7.8.13" evidence="9"/>
<accession>Q2SJF9</accession>
<comment type="cofactor">
    <cofactor evidence="7">
        <name>Mg(2+)</name>
        <dbReference type="ChEBI" id="CHEBI:18420"/>
    </cofactor>
</comment>
<feature type="binding site" evidence="7">
    <location>
        <position position="187"/>
    </location>
    <ligand>
        <name>Mg(2+)</name>
        <dbReference type="ChEBI" id="CHEBI:18420"/>
    </ligand>
</feature>
<keyword evidence="5 8" id="KW-1133">Transmembrane helix</keyword>
<evidence type="ECO:0000313" key="10">
    <source>
        <dbReference type="Proteomes" id="UP000000238"/>
    </source>
</evidence>
<feature type="transmembrane region" description="Helical" evidence="8">
    <location>
        <begin position="195"/>
        <end position="213"/>
    </location>
</feature>
<feature type="transmembrane region" description="Helical" evidence="8">
    <location>
        <begin position="166"/>
        <end position="188"/>
    </location>
</feature>
<dbReference type="EMBL" id="CP000155">
    <property type="protein sequence ID" value="ABC29215.1"/>
    <property type="molecule type" value="Genomic_DNA"/>
</dbReference>
<feature type="transmembrane region" description="Helical" evidence="8">
    <location>
        <begin position="347"/>
        <end position="365"/>
    </location>
</feature>
<evidence type="ECO:0000256" key="7">
    <source>
        <dbReference type="PIRSR" id="PIRSR600715-1"/>
    </source>
</evidence>
<keyword evidence="3 9" id="KW-0808">Transferase</keyword>
<feature type="transmembrane region" description="Helical" evidence="8">
    <location>
        <begin position="34"/>
        <end position="57"/>
    </location>
</feature>
<dbReference type="GO" id="GO:0005886">
    <property type="term" value="C:plasma membrane"/>
    <property type="evidence" value="ECO:0007669"/>
    <property type="project" value="UniProtKB-SubCell"/>
</dbReference>
<dbReference type="CDD" id="cd06854">
    <property type="entry name" value="GT_WbpL_WbcO_like"/>
    <property type="match status" value="1"/>
</dbReference>
<keyword evidence="4 8" id="KW-0812">Transmembrane</keyword>
<keyword evidence="2" id="KW-1003">Cell membrane</keyword>
<gene>
    <name evidence="9" type="primary">rfe</name>
    <name evidence="9" type="ordered locus">HCH_02404</name>
</gene>
<reference evidence="9 10" key="1">
    <citation type="journal article" date="2005" name="Nucleic Acids Res.">
        <title>Genomic blueprint of Hahella chejuensis, a marine microbe producing an algicidal agent.</title>
        <authorList>
            <person name="Jeong H."/>
            <person name="Yim J.H."/>
            <person name="Lee C."/>
            <person name="Choi S.-H."/>
            <person name="Park Y.K."/>
            <person name="Yoon S.H."/>
            <person name="Hur C.-G."/>
            <person name="Kang H.-Y."/>
            <person name="Kim D."/>
            <person name="Lee H.H."/>
            <person name="Park K.H."/>
            <person name="Park S.-H."/>
            <person name="Park H.-S."/>
            <person name="Lee H.K."/>
            <person name="Oh T.K."/>
            <person name="Kim J.F."/>
        </authorList>
    </citation>
    <scope>NUCLEOTIDE SEQUENCE [LARGE SCALE GENOMIC DNA]</scope>
    <source>
        <strain evidence="9 10">KCTC 2396</strain>
    </source>
</reference>
<evidence type="ECO:0000256" key="3">
    <source>
        <dbReference type="ARBA" id="ARBA00022679"/>
    </source>
</evidence>
<dbReference type="Pfam" id="PF00953">
    <property type="entry name" value="Glycos_transf_4"/>
    <property type="match status" value="1"/>
</dbReference>
<dbReference type="GO" id="GO:0009103">
    <property type="term" value="P:lipopolysaccharide biosynthetic process"/>
    <property type="evidence" value="ECO:0007669"/>
    <property type="project" value="TreeGrafter"/>
</dbReference>
<dbReference type="Proteomes" id="UP000000238">
    <property type="component" value="Chromosome"/>
</dbReference>
<proteinExistence type="predicted"/>
<comment type="subcellular location">
    <subcellularLocation>
        <location evidence="1">Cell membrane</location>
        <topology evidence="1">Multi-pass membrane protein</topology>
    </subcellularLocation>
</comment>
<dbReference type="PANTHER" id="PTHR22926">
    <property type="entry name" value="PHOSPHO-N-ACETYLMURAMOYL-PENTAPEPTIDE-TRANSFERASE"/>
    <property type="match status" value="1"/>
</dbReference>
<evidence type="ECO:0000256" key="6">
    <source>
        <dbReference type="ARBA" id="ARBA00023136"/>
    </source>
</evidence>
<evidence type="ECO:0000256" key="2">
    <source>
        <dbReference type="ARBA" id="ARBA00022475"/>
    </source>
</evidence>
<feature type="binding site" evidence="7">
    <location>
        <position position="247"/>
    </location>
    <ligand>
        <name>Mg(2+)</name>
        <dbReference type="ChEBI" id="CHEBI:18420"/>
    </ligand>
</feature>
<feature type="transmembrane region" description="Helical" evidence="8">
    <location>
        <begin position="136"/>
        <end position="154"/>
    </location>
</feature>
<feature type="transmembrane region" description="Helical" evidence="8">
    <location>
        <begin position="270"/>
        <end position="295"/>
    </location>
</feature>
<dbReference type="eggNOG" id="COG0472">
    <property type="taxonomic scope" value="Bacteria"/>
</dbReference>
<dbReference type="KEGG" id="hch:HCH_02404"/>